<name>A0A8H3KSJ9_9GLOM</name>
<evidence type="ECO:0000313" key="2">
    <source>
        <dbReference type="EMBL" id="GES73376.1"/>
    </source>
</evidence>
<reference evidence="2" key="1">
    <citation type="submission" date="2019-10" db="EMBL/GenBank/DDBJ databases">
        <title>Conservation and host-specific expression of non-tandemly repeated heterogenous ribosome RNA gene in arbuscular mycorrhizal fungi.</title>
        <authorList>
            <person name="Maeda T."/>
            <person name="Kobayashi Y."/>
            <person name="Nakagawa T."/>
            <person name="Ezawa T."/>
            <person name="Yamaguchi K."/>
            <person name="Bino T."/>
            <person name="Nishimoto Y."/>
            <person name="Shigenobu S."/>
            <person name="Kawaguchi M."/>
        </authorList>
    </citation>
    <scope>NUCLEOTIDE SEQUENCE</scope>
    <source>
        <strain evidence="2">HR1</strain>
    </source>
</reference>
<gene>
    <name evidence="2" type="ORF">RCL2_000091800</name>
</gene>
<protein>
    <submittedName>
        <fullName evidence="2">Uncharacterized protein</fullName>
    </submittedName>
</protein>
<proteinExistence type="predicted"/>
<dbReference type="EMBL" id="BLAL01000006">
    <property type="protein sequence ID" value="GES73376.1"/>
    <property type="molecule type" value="Genomic_DNA"/>
</dbReference>
<evidence type="ECO:0000313" key="3">
    <source>
        <dbReference type="Proteomes" id="UP000615446"/>
    </source>
</evidence>
<dbReference type="Proteomes" id="UP000615446">
    <property type="component" value="Unassembled WGS sequence"/>
</dbReference>
<organism evidence="2 3">
    <name type="scientific">Rhizophagus clarus</name>
    <dbReference type="NCBI Taxonomy" id="94130"/>
    <lineage>
        <taxon>Eukaryota</taxon>
        <taxon>Fungi</taxon>
        <taxon>Fungi incertae sedis</taxon>
        <taxon>Mucoromycota</taxon>
        <taxon>Glomeromycotina</taxon>
        <taxon>Glomeromycetes</taxon>
        <taxon>Glomerales</taxon>
        <taxon>Glomeraceae</taxon>
        <taxon>Rhizophagus</taxon>
    </lineage>
</organism>
<keyword evidence="1" id="KW-0175">Coiled coil</keyword>
<evidence type="ECO:0000256" key="1">
    <source>
        <dbReference type="SAM" id="Coils"/>
    </source>
</evidence>
<dbReference type="AlphaFoldDB" id="A0A8H3KSJ9"/>
<feature type="coiled-coil region" evidence="1">
    <location>
        <begin position="54"/>
        <end position="92"/>
    </location>
</feature>
<sequence length="95" mass="10861">MVIDATTEDQKTTHTVTVTKLIVSIESSTAIVVTIICYHNGLLFKTDKESEQKNEESEQRNGEREQKLVEMNDNLSRRIDEADNDVIEYLTEEGE</sequence>
<comment type="caution">
    <text evidence="2">The sequence shown here is derived from an EMBL/GenBank/DDBJ whole genome shotgun (WGS) entry which is preliminary data.</text>
</comment>
<accession>A0A8H3KSJ9</accession>